<dbReference type="GO" id="GO:0006420">
    <property type="term" value="P:arginyl-tRNA aminoacylation"/>
    <property type="evidence" value="ECO:0007669"/>
    <property type="project" value="InterPro"/>
</dbReference>
<dbReference type="CDD" id="cd07956">
    <property type="entry name" value="Anticodon_Ia_Arg"/>
    <property type="match status" value="1"/>
</dbReference>
<dbReference type="InterPro" id="IPR035979">
    <property type="entry name" value="RBD_domain_sf"/>
</dbReference>
<dbReference type="InterPro" id="IPR035967">
    <property type="entry name" value="SWAP/Surp_sf"/>
</dbReference>
<name>A0A8H7RDW5_9FUNG</name>
<evidence type="ECO:0000256" key="4">
    <source>
        <dbReference type="ARBA" id="ARBA00022741"/>
    </source>
</evidence>
<keyword evidence="16" id="KW-1185">Reference proteome</keyword>
<dbReference type="SMART" id="SM00360">
    <property type="entry name" value="RRM"/>
    <property type="match status" value="1"/>
</dbReference>
<evidence type="ECO:0000259" key="13">
    <source>
        <dbReference type="PROSITE" id="PS50128"/>
    </source>
</evidence>
<gene>
    <name evidence="15" type="ORF">INT47_005469</name>
</gene>
<evidence type="ECO:0000256" key="5">
    <source>
        <dbReference type="ARBA" id="ARBA00022840"/>
    </source>
</evidence>
<evidence type="ECO:0000256" key="1">
    <source>
        <dbReference type="ARBA" id="ARBA00005594"/>
    </source>
</evidence>
<dbReference type="Pfam" id="PF00076">
    <property type="entry name" value="RRM_1"/>
    <property type="match status" value="1"/>
</dbReference>
<accession>A0A8H7RDW5</accession>
<dbReference type="InterPro" id="IPR012677">
    <property type="entry name" value="Nucleotide-bd_a/b_plait_sf"/>
</dbReference>
<dbReference type="Gene3D" id="3.30.70.330">
    <property type="match status" value="1"/>
</dbReference>
<dbReference type="InterPro" id="IPR035684">
    <property type="entry name" value="ArgRS_core"/>
</dbReference>
<dbReference type="PROSITE" id="PS50102">
    <property type="entry name" value="RRM"/>
    <property type="match status" value="1"/>
</dbReference>
<evidence type="ECO:0000256" key="3">
    <source>
        <dbReference type="ARBA" id="ARBA00022598"/>
    </source>
</evidence>
<feature type="region of interest" description="Disordered" evidence="11">
    <location>
        <begin position="1222"/>
        <end position="1314"/>
    </location>
</feature>
<feature type="domain" description="SURP motif" evidence="13">
    <location>
        <begin position="969"/>
        <end position="1012"/>
    </location>
</feature>
<dbReference type="Proteomes" id="UP000603453">
    <property type="component" value="Unassembled WGS sequence"/>
</dbReference>
<keyword evidence="7" id="KW-0030">Aminoacyl-tRNA synthetase</keyword>
<dbReference type="OrthoDB" id="377209at2759"/>
<dbReference type="PRINTS" id="PR01038">
    <property type="entry name" value="TRNASYNTHARG"/>
</dbReference>
<dbReference type="InterPro" id="IPR006569">
    <property type="entry name" value="CID_dom"/>
</dbReference>
<dbReference type="SUPFAM" id="SSF109905">
    <property type="entry name" value="Surp module (SWAP domain)"/>
    <property type="match status" value="1"/>
</dbReference>
<evidence type="ECO:0000313" key="16">
    <source>
        <dbReference type="Proteomes" id="UP000603453"/>
    </source>
</evidence>
<dbReference type="InterPro" id="IPR000504">
    <property type="entry name" value="RRM_dom"/>
</dbReference>
<feature type="compositionally biased region" description="Acidic residues" evidence="11">
    <location>
        <begin position="1232"/>
        <end position="1299"/>
    </location>
</feature>
<dbReference type="SUPFAM" id="SSF47323">
    <property type="entry name" value="Anticodon-binding domain of a subclass of class I aminoacyl-tRNA synthetases"/>
    <property type="match status" value="1"/>
</dbReference>
<dbReference type="SMART" id="SM00836">
    <property type="entry name" value="DALR_1"/>
    <property type="match status" value="1"/>
</dbReference>
<evidence type="ECO:0000256" key="11">
    <source>
        <dbReference type="SAM" id="MobiDB-lite"/>
    </source>
</evidence>
<dbReference type="SUPFAM" id="SSF52374">
    <property type="entry name" value="Nucleotidylyl transferase"/>
    <property type="match status" value="1"/>
</dbReference>
<dbReference type="InterPro" id="IPR008909">
    <property type="entry name" value="DALR_anticod-bd"/>
</dbReference>
<dbReference type="GO" id="GO:0005739">
    <property type="term" value="C:mitochondrion"/>
    <property type="evidence" value="ECO:0007669"/>
    <property type="project" value="TreeGrafter"/>
</dbReference>
<evidence type="ECO:0000259" key="12">
    <source>
        <dbReference type="PROSITE" id="PS50102"/>
    </source>
</evidence>
<organism evidence="15 16">
    <name type="scientific">Mucor saturninus</name>
    <dbReference type="NCBI Taxonomy" id="64648"/>
    <lineage>
        <taxon>Eukaryota</taxon>
        <taxon>Fungi</taxon>
        <taxon>Fungi incertae sedis</taxon>
        <taxon>Mucoromycota</taxon>
        <taxon>Mucoromycotina</taxon>
        <taxon>Mucoromycetes</taxon>
        <taxon>Mucorales</taxon>
        <taxon>Mucorineae</taxon>
        <taxon>Mucoraceae</taxon>
        <taxon>Mucor</taxon>
    </lineage>
</organism>
<dbReference type="PROSITE" id="PS51391">
    <property type="entry name" value="CID"/>
    <property type="match status" value="1"/>
</dbReference>
<evidence type="ECO:0000259" key="14">
    <source>
        <dbReference type="PROSITE" id="PS51391"/>
    </source>
</evidence>
<keyword evidence="5" id="KW-0067">ATP-binding</keyword>
<dbReference type="SMART" id="SM00648">
    <property type="entry name" value="SWAP"/>
    <property type="match status" value="1"/>
</dbReference>
<dbReference type="InterPro" id="IPR001278">
    <property type="entry name" value="Arg-tRNA-ligase"/>
</dbReference>
<dbReference type="InterPro" id="IPR035009">
    <property type="entry name" value="SR140_RRM"/>
</dbReference>
<dbReference type="FunFam" id="1.10.730.10:FF:000006">
    <property type="entry name" value="Arginyl-tRNA synthetase 2, mitochondrial"/>
    <property type="match status" value="1"/>
</dbReference>
<dbReference type="EC" id="6.1.1.19" evidence="2"/>
<dbReference type="Gene3D" id="1.10.730.10">
    <property type="entry name" value="Isoleucyl-tRNA Synthetase, Domain 1"/>
    <property type="match status" value="1"/>
</dbReference>
<evidence type="ECO:0000256" key="10">
    <source>
        <dbReference type="PROSITE-ProRule" id="PRU00176"/>
    </source>
</evidence>
<dbReference type="GO" id="GO:0003723">
    <property type="term" value="F:RNA binding"/>
    <property type="evidence" value="ECO:0007669"/>
    <property type="project" value="UniProtKB-UniRule"/>
</dbReference>
<comment type="catalytic activity">
    <reaction evidence="9">
        <text>tRNA(Arg) + L-arginine + ATP = L-arginyl-tRNA(Arg) + AMP + diphosphate</text>
        <dbReference type="Rhea" id="RHEA:20301"/>
        <dbReference type="Rhea" id="RHEA-COMP:9658"/>
        <dbReference type="Rhea" id="RHEA-COMP:9673"/>
        <dbReference type="ChEBI" id="CHEBI:30616"/>
        <dbReference type="ChEBI" id="CHEBI:32682"/>
        <dbReference type="ChEBI" id="CHEBI:33019"/>
        <dbReference type="ChEBI" id="CHEBI:78442"/>
        <dbReference type="ChEBI" id="CHEBI:78513"/>
        <dbReference type="ChEBI" id="CHEBI:456215"/>
        <dbReference type="EC" id="6.1.1.19"/>
    </reaction>
</comment>
<dbReference type="PROSITE" id="PS00178">
    <property type="entry name" value="AA_TRNA_LIGASE_I"/>
    <property type="match status" value="1"/>
</dbReference>
<dbReference type="CDD" id="cd12223">
    <property type="entry name" value="RRM_SR140"/>
    <property type="match status" value="1"/>
</dbReference>
<dbReference type="PANTHER" id="PTHR11956">
    <property type="entry name" value="ARGINYL-TRNA SYNTHETASE"/>
    <property type="match status" value="1"/>
</dbReference>
<evidence type="ECO:0000256" key="7">
    <source>
        <dbReference type="ARBA" id="ARBA00023146"/>
    </source>
</evidence>
<dbReference type="GO" id="GO:0004814">
    <property type="term" value="F:arginine-tRNA ligase activity"/>
    <property type="evidence" value="ECO:0007669"/>
    <property type="project" value="UniProtKB-EC"/>
</dbReference>
<evidence type="ECO:0000256" key="9">
    <source>
        <dbReference type="ARBA" id="ARBA00049339"/>
    </source>
</evidence>
<evidence type="ECO:0000313" key="15">
    <source>
        <dbReference type="EMBL" id="KAG2209177.1"/>
    </source>
</evidence>
<dbReference type="SUPFAM" id="SSF55190">
    <property type="entry name" value="Arginyl-tRNA synthetase (ArgRS), N-terminal 'additional' domain"/>
    <property type="match status" value="1"/>
</dbReference>
<reference evidence="15" key="1">
    <citation type="submission" date="2020-12" db="EMBL/GenBank/DDBJ databases">
        <title>Metabolic potential, ecology and presence of endohyphal bacteria is reflected in genomic diversity of Mucoromycotina.</title>
        <authorList>
            <person name="Muszewska A."/>
            <person name="Okrasinska A."/>
            <person name="Steczkiewicz K."/>
            <person name="Drgas O."/>
            <person name="Orlowska M."/>
            <person name="Perlinska-Lenart U."/>
            <person name="Aleksandrzak-Piekarczyk T."/>
            <person name="Szatraj K."/>
            <person name="Zielenkiewicz U."/>
            <person name="Pilsyk S."/>
            <person name="Malc E."/>
            <person name="Mieczkowski P."/>
            <person name="Kruszewska J.S."/>
            <person name="Biernat P."/>
            <person name="Pawlowska J."/>
        </authorList>
    </citation>
    <scope>NUCLEOTIDE SEQUENCE</scope>
    <source>
        <strain evidence="15">WA0000017839</strain>
    </source>
</reference>
<dbReference type="InterPro" id="IPR001412">
    <property type="entry name" value="aa-tRNA-synth_I_CS"/>
</dbReference>
<keyword evidence="4" id="KW-0547">Nucleotide-binding</keyword>
<keyword evidence="6" id="KW-0648">Protein biosynthesis</keyword>
<dbReference type="NCBIfam" id="TIGR00456">
    <property type="entry name" value="argS"/>
    <property type="match status" value="1"/>
</dbReference>
<dbReference type="PROSITE" id="PS50128">
    <property type="entry name" value="SURP"/>
    <property type="match status" value="1"/>
</dbReference>
<keyword evidence="10" id="KW-0694">RNA-binding</keyword>
<dbReference type="Pfam" id="PF04818">
    <property type="entry name" value="CID"/>
    <property type="match status" value="1"/>
</dbReference>
<dbReference type="SMART" id="SM00582">
    <property type="entry name" value="RPR"/>
    <property type="match status" value="1"/>
</dbReference>
<dbReference type="GO" id="GO:0005524">
    <property type="term" value="F:ATP binding"/>
    <property type="evidence" value="ECO:0007669"/>
    <property type="project" value="UniProtKB-KW"/>
</dbReference>
<dbReference type="SUPFAM" id="SSF54928">
    <property type="entry name" value="RNA-binding domain, RBD"/>
    <property type="match status" value="1"/>
</dbReference>
<dbReference type="GO" id="GO:0006396">
    <property type="term" value="P:RNA processing"/>
    <property type="evidence" value="ECO:0007669"/>
    <property type="project" value="InterPro"/>
</dbReference>
<dbReference type="Gene3D" id="3.40.50.620">
    <property type="entry name" value="HUPs"/>
    <property type="match status" value="1"/>
</dbReference>
<dbReference type="InterPro" id="IPR008942">
    <property type="entry name" value="ENTH_VHS"/>
</dbReference>
<proteinExistence type="inferred from homology"/>
<dbReference type="FunFam" id="3.40.50.620:FF:000058">
    <property type="entry name" value="Mitochondrial arginyl-tRNA synthetase"/>
    <property type="match status" value="1"/>
</dbReference>
<dbReference type="Pfam" id="PF00750">
    <property type="entry name" value="tRNA-synt_1d"/>
    <property type="match status" value="1"/>
</dbReference>
<feature type="region of interest" description="Disordered" evidence="11">
    <location>
        <begin position="693"/>
        <end position="715"/>
    </location>
</feature>
<dbReference type="EMBL" id="JAEPRD010000016">
    <property type="protein sequence ID" value="KAG2209177.1"/>
    <property type="molecule type" value="Genomic_DNA"/>
</dbReference>
<evidence type="ECO:0000256" key="2">
    <source>
        <dbReference type="ARBA" id="ARBA00012837"/>
    </source>
</evidence>
<comment type="similarity">
    <text evidence="1">Belongs to the class-I aminoacyl-tRNA synthetase family.</text>
</comment>
<protein>
    <recommendedName>
        <fullName evidence="2">arginine--tRNA ligase</fullName>
        <ecNumber evidence="2">6.1.1.19</ecNumber>
    </recommendedName>
    <alternativeName>
        <fullName evidence="8">Arginyl-tRNA synthetase</fullName>
    </alternativeName>
</protein>
<dbReference type="Pfam" id="PF01805">
    <property type="entry name" value="Surp"/>
    <property type="match status" value="1"/>
</dbReference>
<dbReference type="InterPro" id="IPR014729">
    <property type="entry name" value="Rossmann-like_a/b/a_fold"/>
</dbReference>
<dbReference type="Gene3D" id="1.10.10.790">
    <property type="entry name" value="Surp module"/>
    <property type="match status" value="1"/>
</dbReference>
<sequence length="1314" mass="148542">MATTQLVRQAIAKPLSKISNTSEQKILGILSTPKVALKHQFRIPIPRLTANEPNAVNYCKELAGKFEPNQYITKVTPVGNFLHFDVHPTTYIQTTLDQVSNEKGLYGTSTRETEETVLIDYSSPNIAKPFHAGHLRSTILGNFIKRIHDACGYRTIGINYLGDWGKQYGLLAIGFKLFGDENSLLKDPIHHLYEVYVKINKLAKEDPKIDAQANAYFKLMEQGDKEALSQWKRFRELSIDSYKHIYKRLNINFDVYSGESQTEPYIAQIYSMLEKYDLIKVSEDGAWTIDLEEYKLGKAVIKRADGTSLYMTRDLASLALRRDMFGQFKKAIYVVGTEQEIYLKQLFKISELISQHDKKWPTELYHANFGRVLGMSTRKGTVVFLQDILDTAKEHMLESTQSGNQLKLNDLLQENRLDPVAENLGSSAVIIQDMVAKRVKNYEFSWDRMTAAKGYTGVFLQYTHARMCGIERNANIPINMKADTSLLHEKEAFELALTISQFPDIVQSSCQSMDPCVLVQYLFRLAHVTGQANSTLRVKGADKDTAEARLLLFWAAKTTLANGLKLVGIDPLNRIEKRKRDDHSDSEEEEERIPVKPISASKLQAFTVGSKKKTAYQKHKEETDLKKQQESLEAAKVYADFVASFEEPIPYKLGMTSFVKSGTLQPRDPTIDSYDSPTASKSTFKPMPFVRAGESVTPTQPKEHMKDNTPSTSKKLKPMSFIKAGESVSPQSRDLVSDNTFKKSSFKPMPFVRGGEPASAPITVKNLADSDDEEDSLAKLRELKMQKKRNLDSFLEEIKKGQEIRSKVEEGVPSTQVADDALHDDSNNPNSTNLYVGNINPTVTETGLCHEFAKYGAIASVKIMWPRTQEEKDKGNNCGFVSFMTRYDANEAIKHLDGRELEGFPLRVGWGKPVPLPAQPIFVLDKKISAQKTGLAFNAQINPGLPGVNSRPRAEVRVTKPVDIKLMRIIHRTIERVLKFGPMFEAALMDRENKNPQFKFLFDNTSPEHIYYRWKLYSLSQGDSKTHWFDEPFQMFENGPWWIPPALPLIQDSVDPLFDTDDELGEQDGLVKGTLGQIAKQRLSVLLREIKFQRGTIARAMAFSIDHSDAAAEVVDMICKSVVLPDSPLSAKLARLYLISDILHNSSVHVSNAWKYRKEFESHLPVVFDHFNTIYRSVNARLKAEQVRRHISAVISVWENWMIFPKYYTDQLSEIFLKKENGKQSPTKESMDGELLDMDDGEPLDDDEGLDVDGEPLDDVDGEPLDDVDGEPLDDIDGEPLDDIDGEPVDLDGEPLEEEIVQKRTETESLYTPG</sequence>
<dbReference type="Pfam" id="PF05746">
    <property type="entry name" value="DALR_1"/>
    <property type="match status" value="1"/>
</dbReference>
<dbReference type="InterPro" id="IPR036695">
    <property type="entry name" value="Arg-tRNA-synth_N_sf"/>
</dbReference>
<feature type="domain" description="RRM" evidence="12">
    <location>
        <begin position="832"/>
        <end position="913"/>
    </location>
</feature>
<keyword evidence="3" id="KW-0436">Ligase</keyword>
<dbReference type="InterPro" id="IPR009080">
    <property type="entry name" value="tRNAsynth_Ia_anticodon-bd"/>
</dbReference>
<evidence type="ECO:0000256" key="8">
    <source>
        <dbReference type="ARBA" id="ARBA00033033"/>
    </source>
</evidence>
<dbReference type="Gene3D" id="3.30.1360.70">
    <property type="entry name" value="Arginyl tRNA synthetase N-terminal domain"/>
    <property type="match status" value="1"/>
</dbReference>
<feature type="domain" description="CID" evidence="14">
    <location>
        <begin position="1075"/>
        <end position="1220"/>
    </location>
</feature>
<dbReference type="Gene3D" id="1.25.40.90">
    <property type="match status" value="1"/>
</dbReference>
<evidence type="ECO:0000256" key="6">
    <source>
        <dbReference type="ARBA" id="ARBA00022917"/>
    </source>
</evidence>
<dbReference type="PANTHER" id="PTHR11956:SF11">
    <property type="entry name" value="ARGININE--TRNA LIGASE, MITOCHONDRIAL-RELATED"/>
    <property type="match status" value="1"/>
</dbReference>
<dbReference type="InterPro" id="IPR000061">
    <property type="entry name" value="Surp"/>
</dbReference>
<comment type="caution">
    <text evidence="15">The sequence shown here is derived from an EMBL/GenBank/DDBJ whole genome shotgun (WGS) entry which is preliminary data.</text>
</comment>
<dbReference type="SUPFAM" id="SSF48464">
    <property type="entry name" value="ENTH/VHS domain"/>
    <property type="match status" value="1"/>
</dbReference>
<dbReference type="GO" id="GO:0032543">
    <property type="term" value="P:mitochondrial translation"/>
    <property type="evidence" value="ECO:0007669"/>
    <property type="project" value="TreeGrafter"/>
</dbReference>